<dbReference type="EMBL" id="BPLR01008130">
    <property type="protein sequence ID" value="GIY22293.1"/>
    <property type="molecule type" value="Genomic_DNA"/>
</dbReference>
<organism evidence="1 2">
    <name type="scientific">Caerostris extrusa</name>
    <name type="common">Bark spider</name>
    <name type="synonym">Caerostris bankana</name>
    <dbReference type="NCBI Taxonomy" id="172846"/>
    <lineage>
        <taxon>Eukaryota</taxon>
        <taxon>Metazoa</taxon>
        <taxon>Ecdysozoa</taxon>
        <taxon>Arthropoda</taxon>
        <taxon>Chelicerata</taxon>
        <taxon>Arachnida</taxon>
        <taxon>Araneae</taxon>
        <taxon>Araneomorphae</taxon>
        <taxon>Entelegynae</taxon>
        <taxon>Araneoidea</taxon>
        <taxon>Araneidae</taxon>
        <taxon>Caerostris</taxon>
    </lineage>
</organism>
<keyword evidence="2" id="KW-1185">Reference proteome</keyword>
<dbReference type="Proteomes" id="UP001054945">
    <property type="component" value="Unassembled WGS sequence"/>
</dbReference>
<evidence type="ECO:0000313" key="1">
    <source>
        <dbReference type="EMBL" id="GIY22293.1"/>
    </source>
</evidence>
<gene>
    <name evidence="1" type="ORF">CEXT_515791</name>
</gene>
<proteinExistence type="predicted"/>
<dbReference type="AlphaFoldDB" id="A0AAV4RQP6"/>
<protein>
    <submittedName>
        <fullName evidence="1">Uncharacterized protein</fullName>
    </submittedName>
</protein>
<sequence>MCNKRRVLSQKKEEETSQTRYHSFRDNILYFIVGPENSFGGKKDVPQKIFPVPDDVDSPYLINHRGEMIPNTKSIYQKRPLDGGGFGNLNFCPFRIIRCYQKAAKSVS</sequence>
<comment type="caution">
    <text evidence="1">The sequence shown here is derived from an EMBL/GenBank/DDBJ whole genome shotgun (WGS) entry which is preliminary data.</text>
</comment>
<reference evidence="1 2" key="1">
    <citation type="submission" date="2021-06" db="EMBL/GenBank/DDBJ databases">
        <title>Caerostris extrusa draft genome.</title>
        <authorList>
            <person name="Kono N."/>
            <person name="Arakawa K."/>
        </authorList>
    </citation>
    <scope>NUCLEOTIDE SEQUENCE [LARGE SCALE GENOMIC DNA]</scope>
</reference>
<name>A0AAV4RQP6_CAEEX</name>
<accession>A0AAV4RQP6</accession>
<evidence type="ECO:0000313" key="2">
    <source>
        <dbReference type="Proteomes" id="UP001054945"/>
    </source>
</evidence>